<name>A0A2R8FEH2_9VIRU</name>
<accession>A0A2R8FEH2</accession>
<gene>
    <name evidence="1" type="ORF">ZAZAV_301</name>
</gene>
<protein>
    <recommendedName>
        <fullName evidence="2">F-box domain-containing protein</fullName>
    </recommendedName>
</protein>
<evidence type="ECO:0000313" key="1">
    <source>
        <dbReference type="EMBL" id="SPN79392.1"/>
    </source>
</evidence>
<reference evidence="1" key="1">
    <citation type="submission" date="2018-03" db="EMBL/GenBank/DDBJ databases">
        <authorList>
            <consortium name="Urmite Genomes"/>
        </authorList>
    </citation>
    <scope>NUCLEOTIDE SEQUENCE [LARGE SCALE GENOMIC DNA]</scope>
    <source>
        <strain evidence="1">IHUMI-S29</strain>
    </source>
</reference>
<organism evidence="1">
    <name type="scientific">Cedratvirus Zaza IHUMI</name>
    <dbReference type="NCBI Taxonomy" id="2126979"/>
    <lineage>
        <taxon>Viruses</taxon>
        <taxon>Pithoviruses</taxon>
    </lineage>
</organism>
<dbReference type="EMBL" id="LT994652">
    <property type="protein sequence ID" value="SPN79392.1"/>
    <property type="molecule type" value="Genomic_DNA"/>
</dbReference>
<sequence length="326" mass="37807">MQPDPVSPRSDPVLPRSEILIPILKHMQPKDILRMSLLEPNLFDTNMWKMLSSYSLGADWEYYSYLAQADRKRFAQIAIRKGLLRAGSLRQQVWFAILNQRKDVLEGLCTEHASLVKGVCDDLSHEENIYFNRSMINFAYQRLGYVVSDREKIIANFGSAEKTSLGDMDYIRMHVLNGDDSMYSSWVERAEIVTDDPKGYFVDSFLKGNNKGTWFFAYSITQEKEILEKIFQAVTGEEISFRVRGDILRDLYRANHLDLAKRFETRFGIKLDPELVLSCLADYYFNTGDERGLYHSLLSLGALHERDYKRSKMSNIELEEITALFK</sequence>
<dbReference type="Proteomes" id="UP000270547">
    <property type="component" value="Segment"/>
</dbReference>
<evidence type="ECO:0008006" key="2">
    <source>
        <dbReference type="Google" id="ProtNLM"/>
    </source>
</evidence>
<proteinExistence type="predicted"/>